<evidence type="ECO:0000313" key="1">
    <source>
        <dbReference type="EMBL" id="GEO04902.1"/>
    </source>
</evidence>
<dbReference type="AlphaFoldDB" id="A0A512AYW0"/>
<name>A0A512AYW0_9BACT</name>
<proteinExistence type="predicted"/>
<dbReference type="Proteomes" id="UP000321532">
    <property type="component" value="Unassembled WGS sequence"/>
</dbReference>
<keyword evidence="2" id="KW-1185">Reference proteome</keyword>
<dbReference type="EMBL" id="BJYS01000018">
    <property type="protein sequence ID" value="GEO04902.1"/>
    <property type="molecule type" value="Genomic_DNA"/>
</dbReference>
<gene>
    <name evidence="1" type="ORF">AAE02nite_25660</name>
</gene>
<evidence type="ECO:0008006" key="3">
    <source>
        <dbReference type="Google" id="ProtNLM"/>
    </source>
</evidence>
<comment type="caution">
    <text evidence="1">The sequence shown here is derived from an EMBL/GenBank/DDBJ whole genome shotgun (WGS) entry which is preliminary data.</text>
</comment>
<accession>A0A512AYW0</accession>
<organism evidence="1 2">
    <name type="scientific">Adhaeribacter aerolatus</name>
    <dbReference type="NCBI Taxonomy" id="670289"/>
    <lineage>
        <taxon>Bacteria</taxon>
        <taxon>Pseudomonadati</taxon>
        <taxon>Bacteroidota</taxon>
        <taxon>Cytophagia</taxon>
        <taxon>Cytophagales</taxon>
        <taxon>Hymenobacteraceae</taxon>
        <taxon>Adhaeribacter</taxon>
    </lineage>
</organism>
<sequence>MESQETSAKMKWLFSRSDLSKYDITECLDILRYLQTFDKAELKTEEFKKFSYQLECRIKSLVLQK</sequence>
<evidence type="ECO:0000313" key="2">
    <source>
        <dbReference type="Proteomes" id="UP000321532"/>
    </source>
</evidence>
<reference evidence="1 2" key="1">
    <citation type="submission" date="2019-07" db="EMBL/GenBank/DDBJ databases">
        <title>Whole genome shotgun sequence of Adhaeribacter aerolatus NBRC 106133.</title>
        <authorList>
            <person name="Hosoyama A."/>
            <person name="Uohara A."/>
            <person name="Ohji S."/>
            <person name="Ichikawa N."/>
        </authorList>
    </citation>
    <scope>NUCLEOTIDE SEQUENCE [LARGE SCALE GENOMIC DNA]</scope>
    <source>
        <strain evidence="1 2">NBRC 106133</strain>
    </source>
</reference>
<protein>
    <recommendedName>
        <fullName evidence="3">Four helix bundle protein</fullName>
    </recommendedName>
</protein>